<dbReference type="EC" id="2.7.13.3" evidence="2"/>
<keyword evidence="7 8" id="KW-1133">Transmembrane helix</keyword>
<reference evidence="10" key="1">
    <citation type="submission" date="2022-12" db="EMBL/GenBank/DDBJ databases">
        <title>Genome sequence of SJ11.</title>
        <authorList>
            <person name="Woo H."/>
        </authorList>
    </citation>
    <scope>NUCLEOTIDE SEQUENCE</scope>
    <source>
        <strain evidence="10">SJ11</strain>
    </source>
</reference>
<dbReference type="EMBL" id="JAPWGL010000002">
    <property type="protein sequence ID" value="MCZ4223182.1"/>
    <property type="molecule type" value="Genomic_DNA"/>
</dbReference>
<evidence type="ECO:0000256" key="4">
    <source>
        <dbReference type="ARBA" id="ARBA00022679"/>
    </source>
</evidence>
<evidence type="ECO:0000256" key="3">
    <source>
        <dbReference type="ARBA" id="ARBA00022553"/>
    </source>
</evidence>
<comment type="catalytic activity">
    <reaction evidence="1">
        <text>ATP + protein L-histidine = ADP + protein N-phospho-L-histidine.</text>
        <dbReference type="EC" id="2.7.13.3"/>
    </reaction>
</comment>
<dbReference type="Pfam" id="PF02518">
    <property type="entry name" value="HATPase_c"/>
    <property type="match status" value="1"/>
</dbReference>
<evidence type="ECO:0000313" key="11">
    <source>
        <dbReference type="Proteomes" id="UP001144341"/>
    </source>
</evidence>
<gene>
    <name evidence="10" type="ORF">O0931_07710</name>
</gene>
<dbReference type="GO" id="GO:0016301">
    <property type="term" value="F:kinase activity"/>
    <property type="evidence" value="ECO:0007669"/>
    <property type="project" value="UniProtKB-KW"/>
</dbReference>
<keyword evidence="6 10" id="KW-0418">Kinase</keyword>
<proteinExistence type="predicted"/>
<dbReference type="RefSeq" id="WP_269414983.1">
    <property type="nucleotide sequence ID" value="NZ_JAPWGL010000002.1"/>
</dbReference>
<protein>
    <recommendedName>
        <fullName evidence="2">histidine kinase</fullName>
        <ecNumber evidence="2">2.7.13.3</ecNumber>
    </recommendedName>
</protein>
<dbReference type="InterPro" id="IPR036097">
    <property type="entry name" value="HisK_dim/P_sf"/>
</dbReference>
<keyword evidence="3" id="KW-0597">Phosphoprotein</keyword>
<dbReference type="Pfam" id="PF00512">
    <property type="entry name" value="HisKA"/>
    <property type="match status" value="1"/>
</dbReference>
<dbReference type="CDD" id="cd00082">
    <property type="entry name" value="HisKA"/>
    <property type="match status" value="1"/>
</dbReference>
<keyword evidence="5 8" id="KW-0812">Transmembrane</keyword>
<keyword evidence="4" id="KW-0808">Transferase</keyword>
<dbReference type="SMART" id="SM00388">
    <property type="entry name" value="HisKA"/>
    <property type="match status" value="1"/>
</dbReference>
<dbReference type="PROSITE" id="PS50109">
    <property type="entry name" value="HIS_KIN"/>
    <property type="match status" value="1"/>
</dbReference>
<dbReference type="PANTHER" id="PTHR45436:SF5">
    <property type="entry name" value="SENSOR HISTIDINE KINASE TRCS"/>
    <property type="match status" value="1"/>
</dbReference>
<evidence type="ECO:0000256" key="8">
    <source>
        <dbReference type="SAM" id="Phobius"/>
    </source>
</evidence>
<sequence>MKLADRYNRVNLITALIVLLITGIIYYVVIHFIFTEKLDRDLTVEEDEIKQYVATYQKLPLPASFLDQQVQYKLLNRDDKESRFFKNTTYYNSKEKESEPGRSLITTLVQGNNLYEVTITKSRLEADDLVQIILLITLGVTCLLLLSLILINRFVLKRLWMPFYAILEQMKAFNLVKMSEIKLNSTDVDEFKELNTSAVQMALRVRQDYKELKNFTDNASHEMMTPLAVINSKLDTLLQAGPITERQGVLMEDIYNAINRLTKLNQSLLLLTKIENNLISDVQLVDFREVITEKCRQFQEILKKENLSLNINLKPCEIEMSRYLADILLNNLLGNAVKYNHTKGFITINLDNDFIEIINSGKNFSLTDQHFDRFFKSASSEGMGLGLAIIKQICTLYNFSVTYSFFQENHCFKVLFKN</sequence>
<dbReference type="Gene3D" id="3.30.565.10">
    <property type="entry name" value="Histidine kinase-like ATPase, C-terminal domain"/>
    <property type="match status" value="1"/>
</dbReference>
<evidence type="ECO:0000256" key="2">
    <source>
        <dbReference type="ARBA" id="ARBA00012438"/>
    </source>
</evidence>
<evidence type="ECO:0000256" key="6">
    <source>
        <dbReference type="ARBA" id="ARBA00022777"/>
    </source>
</evidence>
<feature type="transmembrane region" description="Helical" evidence="8">
    <location>
        <begin position="129"/>
        <end position="151"/>
    </location>
</feature>
<dbReference type="InterPro" id="IPR005467">
    <property type="entry name" value="His_kinase_dom"/>
</dbReference>
<evidence type="ECO:0000256" key="1">
    <source>
        <dbReference type="ARBA" id="ARBA00000085"/>
    </source>
</evidence>
<dbReference type="Proteomes" id="UP001144341">
    <property type="component" value="Unassembled WGS sequence"/>
</dbReference>
<dbReference type="InterPro" id="IPR050428">
    <property type="entry name" value="TCS_sensor_his_kinase"/>
</dbReference>
<evidence type="ECO:0000256" key="5">
    <source>
        <dbReference type="ARBA" id="ARBA00022692"/>
    </source>
</evidence>
<dbReference type="PANTHER" id="PTHR45436">
    <property type="entry name" value="SENSOR HISTIDINE KINASE YKOH"/>
    <property type="match status" value="1"/>
</dbReference>
<dbReference type="InterPro" id="IPR003661">
    <property type="entry name" value="HisK_dim/P_dom"/>
</dbReference>
<dbReference type="SMART" id="SM00387">
    <property type="entry name" value="HATPase_c"/>
    <property type="match status" value="1"/>
</dbReference>
<keyword evidence="8" id="KW-0472">Membrane</keyword>
<comment type="caution">
    <text evidence="10">The sequence shown here is derived from an EMBL/GenBank/DDBJ whole genome shotgun (WGS) entry which is preliminary data.</text>
</comment>
<dbReference type="InterPro" id="IPR036890">
    <property type="entry name" value="HATPase_C_sf"/>
</dbReference>
<evidence type="ECO:0000256" key="7">
    <source>
        <dbReference type="ARBA" id="ARBA00022989"/>
    </source>
</evidence>
<dbReference type="SUPFAM" id="SSF47384">
    <property type="entry name" value="Homodimeric domain of signal transducing histidine kinase"/>
    <property type="match status" value="1"/>
</dbReference>
<name>A0ABT4KW89_9SPHI</name>
<feature type="domain" description="Histidine kinase" evidence="9">
    <location>
        <begin position="218"/>
        <end position="403"/>
    </location>
</feature>
<dbReference type="Gene3D" id="1.10.287.130">
    <property type="match status" value="1"/>
</dbReference>
<dbReference type="SUPFAM" id="SSF55874">
    <property type="entry name" value="ATPase domain of HSP90 chaperone/DNA topoisomerase II/histidine kinase"/>
    <property type="match status" value="1"/>
</dbReference>
<evidence type="ECO:0000313" key="10">
    <source>
        <dbReference type="EMBL" id="MCZ4223182.1"/>
    </source>
</evidence>
<keyword evidence="11" id="KW-1185">Reference proteome</keyword>
<accession>A0ABT4KW89</accession>
<dbReference type="InterPro" id="IPR003594">
    <property type="entry name" value="HATPase_dom"/>
</dbReference>
<feature type="transmembrane region" description="Helical" evidence="8">
    <location>
        <begin position="12"/>
        <end position="34"/>
    </location>
</feature>
<organism evidence="10 11">
    <name type="scientific">Pedobacter rhodius</name>
    <dbReference type="NCBI Taxonomy" id="3004098"/>
    <lineage>
        <taxon>Bacteria</taxon>
        <taxon>Pseudomonadati</taxon>
        <taxon>Bacteroidota</taxon>
        <taxon>Sphingobacteriia</taxon>
        <taxon>Sphingobacteriales</taxon>
        <taxon>Sphingobacteriaceae</taxon>
        <taxon>Pedobacter</taxon>
    </lineage>
</organism>
<evidence type="ECO:0000259" key="9">
    <source>
        <dbReference type="PROSITE" id="PS50109"/>
    </source>
</evidence>